<dbReference type="PRINTS" id="PR01386">
    <property type="entry name" value="CCMCBIOGNSIS"/>
</dbReference>
<dbReference type="KEGG" id="chu:CHU_3245"/>
<evidence type="ECO:0000313" key="12">
    <source>
        <dbReference type="Proteomes" id="UP000001822"/>
    </source>
</evidence>
<organism evidence="11 12">
    <name type="scientific">Cytophaga hutchinsonii (strain ATCC 33406 / DSM 1761 / CIP 103989 / NBRC 15051 / NCIMB 9469 / D465)</name>
    <dbReference type="NCBI Taxonomy" id="269798"/>
    <lineage>
        <taxon>Bacteria</taxon>
        <taxon>Pseudomonadati</taxon>
        <taxon>Bacteroidota</taxon>
        <taxon>Cytophagia</taxon>
        <taxon>Cytophagales</taxon>
        <taxon>Cytophagaceae</taxon>
        <taxon>Cytophaga</taxon>
    </lineage>
</organism>
<reference evidence="11 12" key="1">
    <citation type="journal article" date="2007" name="Appl. Environ. Microbiol.">
        <title>Genome sequence of the cellulolytic gliding bacterium Cytophaga hutchinsonii.</title>
        <authorList>
            <person name="Xie G."/>
            <person name="Bruce D.C."/>
            <person name="Challacombe J.F."/>
            <person name="Chertkov O."/>
            <person name="Detter J.C."/>
            <person name="Gilna P."/>
            <person name="Han C.S."/>
            <person name="Lucas S."/>
            <person name="Misra M."/>
            <person name="Myers G.L."/>
            <person name="Richardson P."/>
            <person name="Tapia R."/>
            <person name="Thayer N."/>
            <person name="Thompson L.S."/>
            <person name="Brettin T.S."/>
            <person name="Henrissat B."/>
            <person name="Wilson D.B."/>
            <person name="McBride M.J."/>
        </authorList>
    </citation>
    <scope>NUCLEOTIDE SEQUENCE [LARGE SCALE GENOMIC DNA]</scope>
    <source>
        <strain evidence="12">ATCC 33406 / DSM 1761 / CIP 103989 / NBRC 15051 / NCIMB 9469 / D465</strain>
    </source>
</reference>
<evidence type="ECO:0000256" key="1">
    <source>
        <dbReference type="ARBA" id="ARBA00002442"/>
    </source>
</evidence>
<dbReference type="PANTHER" id="PTHR30071:SF1">
    <property type="entry name" value="CYTOCHROME B_B6 PROTEIN-RELATED"/>
    <property type="match status" value="1"/>
</dbReference>
<protein>
    <recommendedName>
        <fullName evidence="4">Heme exporter protein C</fullName>
    </recommendedName>
</protein>
<evidence type="ECO:0000256" key="8">
    <source>
        <dbReference type="ARBA" id="ARBA00023136"/>
    </source>
</evidence>
<feature type="transmembrane region" description="Helical" evidence="9">
    <location>
        <begin position="116"/>
        <end position="132"/>
    </location>
</feature>
<keyword evidence="8 9" id="KW-0472">Membrane</keyword>
<feature type="transmembrane region" description="Helical" evidence="9">
    <location>
        <begin position="192"/>
        <end position="213"/>
    </location>
</feature>
<dbReference type="GO" id="GO:0015232">
    <property type="term" value="F:heme transmembrane transporter activity"/>
    <property type="evidence" value="ECO:0007669"/>
    <property type="project" value="InterPro"/>
</dbReference>
<gene>
    <name evidence="11" type="primary">ccmC</name>
    <name evidence="11" type="ordered locus">CHU_3245</name>
</gene>
<dbReference type="AlphaFoldDB" id="A0A6N4SVC8"/>
<dbReference type="InterPro" id="IPR003557">
    <property type="entry name" value="Cyt_c_biogenesis_CcmC"/>
</dbReference>
<name>A0A6N4SVC8_CYTH3</name>
<dbReference type="InterPro" id="IPR002541">
    <property type="entry name" value="Cyt_c_assembly"/>
</dbReference>
<evidence type="ECO:0000313" key="11">
    <source>
        <dbReference type="EMBL" id="ABG60485.1"/>
    </source>
</evidence>
<evidence type="ECO:0000256" key="6">
    <source>
        <dbReference type="ARBA" id="ARBA00022748"/>
    </source>
</evidence>
<comment type="function">
    <text evidence="1">Required for the export of heme to the periplasm for the biogenesis of c-type cytochromes.</text>
</comment>
<keyword evidence="5 9" id="KW-0812">Transmembrane</keyword>
<evidence type="ECO:0000256" key="9">
    <source>
        <dbReference type="SAM" id="Phobius"/>
    </source>
</evidence>
<dbReference type="Pfam" id="PF01578">
    <property type="entry name" value="Cytochrom_C_asm"/>
    <property type="match status" value="1"/>
</dbReference>
<comment type="similarity">
    <text evidence="3">Belongs to the CcmC/CycZ/HelC family.</text>
</comment>
<dbReference type="GO" id="GO:0020037">
    <property type="term" value="F:heme binding"/>
    <property type="evidence" value="ECO:0007669"/>
    <property type="project" value="InterPro"/>
</dbReference>
<keyword evidence="12" id="KW-1185">Reference proteome</keyword>
<dbReference type="GO" id="GO:0017004">
    <property type="term" value="P:cytochrome complex assembly"/>
    <property type="evidence" value="ECO:0007669"/>
    <property type="project" value="UniProtKB-KW"/>
</dbReference>
<dbReference type="OrthoDB" id="9814290at2"/>
<dbReference type="Proteomes" id="UP000001822">
    <property type="component" value="Chromosome"/>
</dbReference>
<dbReference type="RefSeq" id="WP_011586595.1">
    <property type="nucleotide sequence ID" value="NC_008255.1"/>
</dbReference>
<proteinExistence type="inferred from homology"/>
<evidence type="ECO:0000256" key="5">
    <source>
        <dbReference type="ARBA" id="ARBA00022692"/>
    </source>
</evidence>
<comment type="subcellular location">
    <subcellularLocation>
        <location evidence="2">Membrane</location>
        <topology evidence="2">Multi-pass membrane protein</topology>
    </subcellularLocation>
</comment>
<evidence type="ECO:0000256" key="3">
    <source>
        <dbReference type="ARBA" id="ARBA00005840"/>
    </source>
</evidence>
<dbReference type="InterPro" id="IPR045062">
    <property type="entry name" value="Cyt_c_biogenesis_CcsA/CcmC"/>
</dbReference>
<keyword evidence="6" id="KW-0201">Cytochrome c-type biogenesis</keyword>
<evidence type="ECO:0000256" key="7">
    <source>
        <dbReference type="ARBA" id="ARBA00022989"/>
    </source>
</evidence>
<accession>A0A6N4SVC8</accession>
<dbReference type="EMBL" id="CP000383">
    <property type="protein sequence ID" value="ABG60485.1"/>
    <property type="molecule type" value="Genomic_DNA"/>
</dbReference>
<feature type="domain" description="Cytochrome c assembly protein" evidence="10">
    <location>
        <begin position="6"/>
        <end position="163"/>
    </location>
</feature>
<feature type="transmembrane region" description="Helical" evidence="9">
    <location>
        <begin position="89"/>
        <end position="110"/>
    </location>
</feature>
<evidence type="ECO:0000256" key="2">
    <source>
        <dbReference type="ARBA" id="ARBA00004141"/>
    </source>
</evidence>
<dbReference type="PANTHER" id="PTHR30071">
    <property type="entry name" value="HEME EXPORTER PROTEIN C"/>
    <property type="match status" value="1"/>
</dbReference>
<evidence type="ECO:0000259" key="10">
    <source>
        <dbReference type="Pfam" id="PF01578"/>
    </source>
</evidence>
<dbReference type="GO" id="GO:0005886">
    <property type="term" value="C:plasma membrane"/>
    <property type="evidence" value="ECO:0007669"/>
    <property type="project" value="TreeGrafter"/>
</dbReference>
<sequence length="240" mass="27381">MRSNASPFAWWKLLAFVLLMYAATMGLLGNVPHIAILNETIRNLYFHVPMWFAMTLFLLVASIYSIVYLNKGNLKHDRIIVEFTRTGMFFGVLGLLTGMMWAKFTWGTFWTKDPKLNAAAIAMLIYTAYMILRDAIADEDKKARITAVYNIFAFPAFMALIYIMPRLTDSLHPGNGGNPGFNAYDRDREMNMIFYSAIIGFMLLGTWITTLRIRLRLLADKKDGLIVDSKKYASEDLLDA</sequence>
<keyword evidence="7 9" id="KW-1133">Transmembrane helix</keyword>
<feature type="transmembrane region" description="Helical" evidence="9">
    <location>
        <begin position="48"/>
        <end position="69"/>
    </location>
</feature>
<feature type="transmembrane region" description="Helical" evidence="9">
    <location>
        <begin position="144"/>
        <end position="164"/>
    </location>
</feature>
<evidence type="ECO:0000256" key="4">
    <source>
        <dbReference type="ARBA" id="ARBA00016463"/>
    </source>
</evidence>
<feature type="transmembrane region" description="Helical" evidence="9">
    <location>
        <begin position="9"/>
        <end position="28"/>
    </location>
</feature>